<dbReference type="Pfam" id="PF02350">
    <property type="entry name" value="Epimerase_2"/>
    <property type="match status" value="1"/>
</dbReference>
<dbReference type="NCBIfam" id="TIGR00236">
    <property type="entry name" value="wecB"/>
    <property type="match status" value="1"/>
</dbReference>
<keyword evidence="4" id="KW-1185">Reference proteome</keyword>
<evidence type="ECO:0000259" key="2">
    <source>
        <dbReference type="Pfam" id="PF02350"/>
    </source>
</evidence>
<dbReference type="EMBL" id="AZAC01000078">
    <property type="protein sequence ID" value="KIX10930.1"/>
    <property type="molecule type" value="Genomic_DNA"/>
</dbReference>
<evidence type="ECO:0000313" key="4">
    <source>
        <dbReference type="Proteomes" id="UP000032233"/>
    </source>
</evidence>
<sequence>MHLIGAARPNFMKIGPLFHAIKQNPLLKGVIVHTGQHYDRNMSRGFFEDLGLQQPHINLNIGSGTHAEQTGRTLMSYGELLLKENPRLVVVVGDVNATLACALAAAKLGVPVAHLEAGLRSYDRTMPEEINRLLTDTLADRLWTPSEDADQNLIKEGIDPARIKLVGNIMIDSLEMMRPKIEADRTAKSLGLKPREYAVVTLHRPATVDSGQKLSQMIRILRELSERLELVFPVHPRTKKNLEEFGLWRELGRTTGLKLLEPLSYIPFMNILFNSRLAITDSGGLQEETTYLGIPCLTMRPNTERPITVTRGTNRLCKAEELTGLVHEILENPLKKPDPPKFWDGKTAQRVTADIERMLLK</sequence>
<comment type="caution">
    <text evidence="3">The sequence shown here is derived from an EMBL/GenBank/DDBJ whole genome shotgun (WGS) entry which is preliminary data.</text>
</comment>
<evidence type="ECO:0000313" key="3">
    <source>
        <dbReference type="EMBL" id="KIX10930.1"/>
    </source>
</evidence>
<gene>
    <name evidence="3" type="ORF">X474_27365</name>
</gene>
<comment type="similarity">
    <text evidence="1">Belongs to the UDP-N-acetylglucosamine 2-epimerase family.</text>
</comment>
<reference evidence="3 4" key="1">
    <citation type="submission" date="2013-11" db="EMBL/GenBank/DDBJ databases">
        <title>Metagenomic analysis of a methanogenic consortium involved in long chain n-alkane degradation.</title>
        <authorList>
            <person name="Davidova I.A."/>
            <person name="Callaghan A.V."/>
            <person name="Wawrik B."/>
            <person name="Pruitt S."/>
            <person name="Marks C."/>
            <person name="Duncan K.E."/>
            <person name="Suflita J.M."/>
        </authorList>
    </citation>
    <scope>NUCLEOTIDE SEQUENCE [LARGE SCALE GENOMIC DNA]</scope>
    <source>
        <strain evidence="3 4">SPR</strain>
    </source>
</reference>
<dbReference type="STRING" id="1429043.X474_27365"/>
<accession>A0A0D2JN68</accession>
<dbReference type="AlphaFoldDB" id="A0A0D2JN68"/>
<organism evidence="3 4">
    <name type="scientific">Dethiosulfatarculus sandiegensis</name>
    <dbReference type="NCBI Taxonomy" id="1429043"/>
    <lineage>
        <taxon>Bacteria</taxon>
        <taxon>Pseudomonadati</taxon>
        <taxon>Thermodesulfobacteriota</taxon>
        <taxon>Desulfarculia</taxon>
        <taxon>Desulfarculales</taxon>
        <taxon>Desulfarculaceae</taxon>
        <taxon>Dethiosulfatarculus</taxon>
    </lineage>
</organism>
<dbReference type="GO" id="GO:0016853">
    <property type="term" value="F:isomerase activity"/>
    <property type="evidence" value="ECO:0007669"/>
    <property type="project" value="UniProtKB-KW"/>
</dbReference>
<dbReference type="PATRIC" id="fig|1429043.3.peg.5802"/>
<dbReference type="InterPro" id="IPR029767">
    <property type="entry name" value="WecB-like"/>
</dbReference>
<dbReference type="CDD" id="cd03786">
    <property type="entry name" value="GTB_UDP-GlcNAc_2-Epimerase"/>
    <property type="match status" value="1"/>
</dbReference>
<dbReference type="InParanoid" id="A0A0D2JN68"/>
<name>A0A0D2JN68_9BACT</name>
<feature type="domain" description="UDP-N-acetylglucosamine 2-epimerase" evidence="2">
    <location>
        <begin position="20"/>
        <end position="354"/>
    </location>
</feature>
<dbReference type="FunCoup" id="A0A0D2JN68">
    <property type="interactions" value="387"/>
</dbReference>
<dbReference type="InterPro" id="IPR003331">
    <property type="entry name" value="UDP_GlcNAc_Epimerase_2_dom"/>
</dbReference>
<dbReference type="PANTHER" id="PTHR43174">
    <property type="entry name" value="UDP-N-ACETYLGLUCOSAMINE 2-EPIMERASE"/>
    <property type="match status" value="1"/>
</dbReference>
<evidence type="ECO:0000256" key="1">
    <source>
        <dbReference type="RuleBase" id="RU003513"/>
    </source>
</evidence>
<keyword evidence="1" id="KW-0413">Isomerase</keyword>
<dbReference type="PANTHER" id="PTHR43174:SF1">
    <property type="entry name" value="UDP-N-ACETYLGLUCOSAMINE 2-EPIMERASE"/>
    <property type="match status" value="1"/>
</dbReference>
<proteinExistence type="inferred from homology"/>
<dbReference type="SUPFAM" id="SSF53756">
    <property type="entry name" value="UDP-Glycosyltransferase/glycogen phosphorylase"/>
    <property type="match status" value="1"/>
</dbReference>
<dbReference type="Proteomes" id="UP000032233">
    <property type="component" value="Unassembled WGS sequence"/>
</dbReference>
<protein>
    <submittedName>
        <fullName evidence="3">UDP-N-acetylglucosamine 2-epimerase</fullName>
    </submittedName>
</protein>
<dbReference type="Gene3D" id="3.40.50.2000">
    <property type="entry name" value="Glycogen Phosphorylase B"/>
    <property type="match status" value="2"/>
</dbReference>